<dbReference type="Pfam" id="PF13673">
    <property type="entry name" value="Acetyltransf_10"/>
    <property type="match status" value="1"/>
</dbReference>
<dbReference type="PROSITE" id="PS51186">
    <property type="entry name" value="GNAT"/>
    <property type="match status" value="1"/>
</dbReference>
<accession>A0A9W5YYU3</accession>
<comment type="caution">
    <text evidence="2">The sequence shown here is derived from an EMBL/GenBank/DDBJ whole genome shotgun (WGS) entry which is preliminary data.</text>
</comment>
<evidence type="ECO:0000259" key="1">
    <source>
        <dbReference type="PROSITE" id="PS51186"/>
    </source>
</evidence>
<dbReference type="GO" id="GO:0016747">
    <property type="term" value="F:acyltransferase activity, transferring groups other than amino-acyl groups"/>
    <property type="evidence" value="ECO:0007669"/>
    <property type="project" value="InterPro"/>
</dbReference>
<dbReference type="CDD" id="cd04301">
    <property type="entry name" value="NAT_SF"/>
    <property type="match status" value="1"/>
</dbReference>
<dbReference type="Proteomes" id="UP001143548">
    <property type="component" value="Unassembled WGS sequence"/>
</dbReference>
<dbReference type="InterPro" id="IPR052523">
    <property type="entry name" value="Trichothecene_AcTrans"/>
</dbReference>
<dbReference type="Gene3D" id="3.40.630.30">
    <property type="match status" value="1"/>
</dbReference>
<dbReference type="PANTHER" id="PTHR42791">
    <property type="entry name" value="GNAT FAMILY ACETYLTRANSFERASE"/>
    <property type="match status" value="1"/>
</dbReference>
<proteinExistence type="predicted"/>
<dbReference type="InterPro" id="IPR000182">
    <property type="entry name" value="GNAT_dom"/>
</dbReference>
<dbReference type="PANTHER" id="PTHR42791:SF17">
    <property type="entry name" value="ACETYLTRANSFERASE, GNAT FAMILY FAMILY (AFU_ORTHOLOGUE AFUA_8G05690)"/>
    <property type="match status" value="1"/>
</dbReference>
<sequence length="205" mass="23295">MFQFLPVTETDLPSMVELWYDAFGDPINRCLYPDTPGARAWLEDYHRASLRSPDQHYLKIVTDTEPTSPLVAFVKWDFNTTSPGHHFPPRPADFDHAFCDTFFGGLDQARRTIMGTRPHHYLDALITHPDYRRQGAASKLIQWGCDRADQDGIPIWVDSSQEGAQIYRRFGFHNVSVSGVTPTGAMSMLRDPVVAADLEMMYLSN</sequence>
<organism evidence="2 3">
    <name type="scientific">Aspergillus brasiliensis</name>
    <dbReference type="NCBI Taxonomy" id="319629"/>
    <lineage>
        <taxon>Eukaryota</taxon>
        <taxon>Fungi</taxon>
        <taxon>Dikarya</taxon>
        <taxon>Ascomycota</taxon>
        <taxon>Pezizomycotina</taxon>
        <taxon>Eurotiomycetes</taxon>
        <taxon>Eurotiomycetidae</taxon>
        <taxon>Eurotiales</taxon>
        <taxon>Aspergillaceae</taxon>
        <taxon>Aspergillus</taxon>
        <taxon>Aspergillus subgen. Circumdati</taxon>
    </lineage>
</organism>
<reference evidence="2" key="1">
    <citation type="submission" date="2022-07" db="EMBL/GenBank/DDBJ databases">
        <title>Taxonomy of Aspergillus series Nigri: significant species reduction supported by multi-species coalescent approaches.</title>
        <authorList>
            <person name="Bian C."/>
            <person name="Kusuya Y."/>
            <person name="Sklenar F."/>
            <person name="D'hooge E."/>
            <person name="Yaguchi T."/>
            <person name="Takahashi H."/>
            <person name="Hubka V."/>
        </authorList>
    </citation>
    <scope>NUCLEOTIDE SEQUENCE</scope>
    <source>
        <strain evidence="2">CBS 733.88</strain>
    </source>
</reference>
<evidence type="ECO:0000313" key="2">
    <source>
        <dbReference type="EMBL" id="GKZ25163.1"/>
    </source>
</evidence>
<evidence type="ECO:0000313" key="3">
    <source>
        <dbReference type="Proteomes" id="UP001143548"/>
    </source>
</evidence>
<dbReference type="EMBL" id="BROQ01000104">
    <property type="protein sequence ID" value="GKZ25163.1"/>
    <property type="molecule type" value="Genomic_DNA"/>
</dbReference>
<dbReference type="InterPro" id="IPR016181">
    <property type="entry name" value="Acyl_CoA_acyltransferase"/>
</dbReference>
<dbReference type="AlphaFoldDB" id="A0A9W5YYU3"/>
<protein>
    <recommendedName>
        <fullName evidence="1">N-acetyltransferase domain-containing protein</fullName>
    </recommendedName>
</protein>
<gene>
    <name evidence="2" type="ORF">AbraCBS73388_000611</name>
</gene>
<feature type="domain" description="N-acetyltransferase" evidence="1">
    <location>
        <begin position="2"/>
        <end position="193"/>
    </location>
</feature>
<dbReference type="SUPFAM" id="SSF55729">
    <property type="entry name" value="Acyl-CoA N-acyltransferases (Nat)"/>
    <property type="match status" value="1"/>
</dbReference>
<name>A0A9W5YYU3_9EURO</name>